<organism evidence="1 2">
    <name type="scientific">Nesidiocoris tenuis</name>
    <dbReference type="NCBI Taxonomy" id="355587"/>
    <lineage>
        <taxon>Eukaryota</taxon>
        <taxon>Metazoa</taxon>
        <taxon>Ecdysozoa</taxon>
        <taxon>Arthropoda</taxon>
        <taxon>Hexapoda</taxon>
        <taxon>Insecta</taxon>
        <taxon>Pterygota</taxon>
        <taxon>Neoptera</taxon>
        <taxon>Paraneoptera</taxon>
        <taxon>Hemiptera</taxon>
        <taxon>Heteroptera</taxon>
        <taxon>Panheteroptera</taxon>
        <taxon>Cimicomorpha</taxon>
        <taxon>Miridae</taxon>
        <taxon>Dicyphina</taxon>
        <taxon>Nesidiocoris</taxon>
    </lineage>
</organism>
<protein>
    <submittedName>
        <fullName evidence="1">Uncharacterized protein</fullName>
    </submittedName>
</protein>
<dbReference type="Proteomes" id="UP000479000">
    <property type="component" value="Unassembled WGS sequence"/>
</dbReference>
<gene>
    <name evidence="1" type="ORF">NTEN_LOCUS4356</name>
</gene>
<evidence type="ECO:0000313" key="1">
    <source>
        <dbReference type="EMBL" id="CAA9998062.1"/>
    </source>
</evidence>
<sequence length="128" mass="14191">MTSNITERKVAIMKCNISTRKSYAPCLPRHARSFIGACPFLSTDDVRLLNPAEHATLCGQGATVPVWLSHTAKNRPDHILVSHNNHRHDVATRNCPECQERFFAGDRLVCDSFGTPQNGYVPTMSQGV</sequence>
<keyword evidence="2" id="KW-1185">Reference proteome</keyword>
<name>A0A6H5G872_9HEMI</name>
<proteinExistence type="predicted"/>
<accession>A0A6H5G872</accession>
<evidence type="ECO:0000313" key="2">
    <source>
        <dbReference type="Proteomes" id="UP000479000"/>
    </source>
</evidence>
<reference evidence="1 2" key="1">
    <citation type="submission" date="2020-02" db="EMBL/GenBank/DDBJ databases">
        <authorList>
            <person name="Ferguson B K."/>
        </authorList>
    </citation>
    <scope>NUCLEOTIDE SEQUENCE [LARGE SCALE GENOMIC DNA]</scope>
</reference>
<feature type="non-terminal residue" evidence="1">
    <location>
        <position position="128"/>
    </location>
</feature>
<dbReference type="AlphaFoldDB" id="A0A6H5G872"/>
<dbReference type="EMBL" id="CADCXU010006495">
    <property type="protein sequence ID" value="CAA9998062.1"/>
    <property type="molecule type" value="Genomic_DNA"/>
</dbReference>